<comment type="caution">
    <text evidence="1">The sequence shown here is derived from an EMBL/GenBank/DDBJ whole genome shotgun (WGS) entry which is preliminary data.</text>
</comment>
<dbReference type="AlphaFoldDB" id="A0A934TV97"/>
<evidence type="ECO:0000313" key="2">
    <source>
        <dbReference type="Proteomes" id="UP000630528"/>
    </source>
</evidence>
<accession>A0A934TV97</accession>
<protein>
    <submittedName>
        <fullName evidence="1">Uncharacterized protein</fullName>
    </submittedName>
</protein>
<gene>
    <name evidence="1" type="ORF">JJB11_18030</name>
</gene>
<dbReference type="RefSeq" id="WP_201174542.1">
    <property type="nucleotide sequence ID" value="NZ_JAEPWM010000008.1"/>
</dbReference>
<dbReference type="EMBL" id="JAEPWM010000008">
    <property type="protein sequence ID" value="MBK6008003.1"/>
    <property type="molecule type" value="Genomic_DNA"/>
</dbReference>
<dbReference type="Proteomes" id="UP000630528">
    <property type="component" value="Unassembled WGS sequence"/>
</dbReference>
<name>A0A934TV97_9BURK</name>
<sequence>MLTLTLRGLFGAWRKEPSPGPFRATLPFVGGTTPQPDLIFRMKSWPQLPEHGRTAEVYRILSVMSSQPVNRRWLLARCRMAPHELDSLLMQLVADGALEVIDPAQFAGRQAHA</sequence>
<reference evidence="1" key="1">
    <citation type="journal article" date="2012" name="J. Microbiol. Biotechnol.">
        <title>Ramlibacter ginsenosidimutans sp. nov., with ginsenoside-converting activity.</title>
        <authorList>
            <person name="Wang L."/>
            <person name="An D.S."/>
            <person name="Kim S.G."/>
            <person name="Jin F.X."/>
            <person name="Kim S.C."/>
            <person name="Lee S.T."/>
            <person name="Im W.T."/>
        </authorList>
    </citation>
    <scope>NUCLEOTIDE SEQUENCE</scope>
    <source>
        <strain evidence="1">KACC 17527</strain>
    </source>
</reference>
<keyword evidence="2" id="KW-1185">Reference proteome</keyword>
<organism evidence="1 2">
    <name type="scientific">Ramlibacter ginsenosidimutans</name>
    <dbReference type="NCBI Taxonomy" id="502333"/>
    <lineage>
        <taxon>Bacteria</taxon>
        <taxon>Pseudomonadati</taxon>
        <taxon>Pseudomonadota</taxon>
        <taxon>Betaproteobacteria</taxon>
        <taxon>Burkholderiales</taxon>
        <taxon>Comamonadaceae</taxon>
        <taxon>Ramlibacter</taxon>
    </lineage>
</organism>
<proteinExistence type="predicted"/>
<reference evidence="1" key="2">
    <citation type="submission" date="2021-01" db="EMBL/GenBank/DDBJ databases">
        <authorList>
            <person name="Kang M."/>
        </authorList>
    </citation>
    <scope>NUCLEOTIDE SEQUENCE</scope>
    <source>
        <strain evidence="1">KACC 17527</strain>
    </source>
</reference>
<evidence type="ECO:0000313" key="1">
    <source>
        <dbReference type="EMBL" id="MBK6008003.1"/>
    </source>
</evidence>